<evidence type="ECO:0000256" key="14">
    <source>
        <dbReference type="RuleBase" id="RU004106"/>
    </source>
</evidence>
<dbReference type="InterPro" id="IPR050571">
    <property type="entry name" value="Class-IV_PLP-Dep_Aminotrnsfr"/>
</dbReference>
<dbReference type="GO" id="GO:0052656">
    <property type="term" value="F:L-isoleucine-2-oxoglutarate transaminase activity"/>
    <property type="evidence" value="ECO:0007669"/>
    <property type="project" value="RHEA"/>
</dbReference>
<evidence type="ECO:0000256" key="11">
    <source>
        <dbReference type="ARBA" id="ARBA00048212"/>
    </source>
</evidence>
<keyword evidence="10" id="KW-0100">Branched-chain amino acid biosynthesis</keyword>
<dbReference type="EC" id="2.6.1.42" evidence="7"/>
<evidence type="ECO:0000256" key="8">
    <source>
        <dbReference type="ARBA" id="ARBA00014472"/>
    </source>
</evidence>
<dbReference type="Pfam" id="PF01063">
    <property type="entry name" value="Aminotran_4"/>
    <property type="match status" value="1"/>
</dbReference>
<protein>
    <recommendedName>
        <fullName evidence="8">Probable branched-chain-amino-acid aminotransferase</fullName>
        <ecNumber evidence="7">2.6.1.42</ecNumber>
    </recommendedName>
</protein>
<dbReference type="PANTHER" id="PTHR42743:SF11">
    <property type="entry name" value="AMINODEOXYCHORISMATE LYASE"/>
    <property type="match status" value="1"/>
</dbReference>
<keyword evidence="10" id="KW-0028">Amino-acid biosynthesis</keyword>
<comment type="function">
    <text evidence="2">Acts on leucine, isoleucine and valine.</text>
</comment>
<comment type="cofactor">
    <cofactor evidence="1 15">
        <name>pyridoxal 5'-phosphate</name>
        <dbReference type="ChEBI" id="CHEBI:597326"/>
    </cofactor>
</comment>
<evidence type="ECO:0000256" key="13">
    <source>
        <dbReference type="ARBA" id="ARBA00049229"/>
    </source>
</evidence>
<evidence type="ECO:0000256" key="6">
    <source>
        <dbReference type="ARBA" id="ARBA00009320"/>
    </source>
</evidence>
<dbReference type="PANTHER" id="PTHR42743">
    <property type="entry name" value="AMINO-ACID AMINOTRANSFERASE"/>
    <property type="match status" value="1"/>
</dbReference>
<organism evidence="16">
    <name type="scientific">Magnetospirillum gryphiswaldense</name>
    <dbReference type="NCBI Taxonomy" id="55518"/>
    <lineage>
        <taxon>Bacteria</taxon>
        <taxon>Pseudomonadati</taxon>
        <taxon>Pseudomonadota</taxon>
        <taxon>Alphaproteobacteria</taxon>
        <taxon>Rhodospirillales</taxon>
        <taxon>Rhodospirillaceae</taxon>
        <taxon>Magnetospirillum</taxon>
    </lineage>
</organism>
<dbReference type="InterPro" id="IPR001544">
    <property type="entry name" value="Aminotrans_IV"/>
</dbReference>
<comment type="catalytic activity">
    <reaction evidence="11">
        <text>L-valine + 2-oxoglutarate = 3-methyl-2-oxobutanoate + L-glutamate</text>
        <dbReference type="Rhea" id="RHEA:24813"/>
        <dbReference type="ChEBI" id="CHEBI:11851"/>
        <dbReference type="ChEBI" id="CHEBI:16810"/>
        <dbReference type="ChEBI" id="CHEBI:29985"/>
        <dbReference type="ChEBI" id="CHEBI:57762"/>
        <dbReference type="EC" id="2.6.1.42"/>
    </reaction>
</comment>
<dbReference type="GO" id="GO:0008652">
    <property type="term" value="P:amino acid biosynthetic process"/>
    <property type="evidence" value="ECO:0007669"/>
    <property type="project" value="UniProtKB-ARBA"/>
</dbReference>
<reference evidence="16" key="1">
    <citation type="journal article" date="2007" name="J. Bacteriol.">
        <title>Comparative genome analysis of four magnetotactic bacteria reveals a complex set of group-specific genes implicated in magnetosome biomineralization and function.</title>
        <authorList>
            <person name="Richter M."/>
            <person name="Kube M."/>
            <person name="Bazylinski D.A."/>
            <person name="Lombardot T."/>
            <person name="Gloeckner F.O."/>
            <person name="Reinhardt R."/>
            <person name="Schueler D."/>
        </authorList>
    </citation>
    <scope>NUCLEOTIDE SEQUENCE</scope>
    <source>
        <strain evidence="16">MSR-1</strain>
    </source>
</reference>
<dbReference type="GO" id="GO:0052654">
    <property type="term" value="F:L-leucine-2-oxoglutarate transaminase activity"/>
    <property type="evidence" value="ECO:0007669"/>
    <property type="project" value="RHEA"/>
</dbReference>
<proteinExistence type="inferred from homology"/>
<keyword evidence="16" id="KW-0032">Aminotransferase</keyword>
<evidence type="ECO:0000256" key="3">
    <source>
        <dbReference type="ARBA" id="ARBA00004824"/>
    </source>
</evidence>
<comment type="catalytic activity">
    <reaction evidence="12">
        <text>L-isoleucine + 2-oxoglutarate = (S)-3-methyl-2-oxopentanoate + L-glutamate</text>
        <dbReference type="Rhea" id="RHEA:24801"/>
        <dbReference type="ChEBI" id="CHEBI:16810"/>
        <dbReference type="ChEBI" id="CHEBI:29985"/>
        <dbReference type="ChEBI" id="CHEBI:35146"/>
        <dbReference type="ChEBI" id="CHEBI:58045"/>
        <dbReference type="EC" id="2.6.1.42"/>
    </reaction>
</comment>
<gene>
    <name evidence="16" type="primary">dat</name>
    <name evidence="16" type="ORF">MGR_2219</name>
</gene>
<dbReference type="PROSITE" id="PS00770">
    <property type="entry name" value="AA_TRANSFER_CLASS_4"/>
    <property type="match status" value="1"/>
</dbReference>
<comment type="pathway">
    <text evidence="3">Amino-acid biosynthesis; L-isoleucine biosynthesis; L-isoleucine from 2-oxobutanoate: step 4/4.</text>
</comment>
<evidence type="ECO:0000256" key="7">
    <source>
        <dbReference type="ARBA" id="ARBA00013053"/>
    </source>
</evidence>
<dbReference type="InterPro" id="IPR018300">
    <property type="entry name" value="Aminotrans_IV_CS"/>
</dbReference>
<dbReference type="RefSeq" id="WP_106001779.1">
    <property type="nucleotide sequence ID" value="NZ_CP027527.1"/>
</dbReference>
<dbReference type="GO" id="GO:0052655">
    <property type="term" value="F:L-valine-2-oxoglutarate transaminase activity"/>
    <property type="evidence" value="ECO:0007669"/>
    <property type="project" value="RHEA"/>
</dbReference>
<dbReference type="InterPro" id="IPR043131">
    <property type="entry name" value="BCAT-like_N"/>
</dbReference>
<dbReference type="InterPro" id="IPR036038">
    <property type="entry name" value="Aminotransferase-like"/>
</dbReference>
<evidence type="ECO:0000256" key="1">
    <source>
        <dbReference type="ARBA" id="ARBA00001933"/>
    </source>
</evidence>
<dbReference type="GO" id="GO:0009082">
    <property type="term" value="P:branched-chain amino acid biosynthetic process"/>
    <property type="evidence" value="ECO:0007669"/>
    <property type="project" value="UniProtKB-KW"/>
</dbReference>
<evidence type="ECO:0000256" key="12">
    <source>
        <dbReference type="ARBA" id="ARBA00048798"/>
    </source>
</evidence>
<sequence>MPRVSYVNGRYLPHVQAAIHVDDRGHHFADSVYEVLPVVKGRLCHLDQHLDRLERSLGALAISWPVPRRVFPLILNQVISRNRLTDGLVYIQASRGAAPRNHAFPLDTPSSLVVSAWPHSGPATALIEQGVRVVSQPDLRWKRPDIKATGLLPNVLARQSAREAGAFEAWLINDRGFVTEGSATNIFIVAPDGALLTHPADNSILAGVTRTNVLKLARNLGLEVGERPFTLAEALRAREAFITGTTMMVMPVVKVDESVIGDGLPGPITRRLRELYLDLRRP</sequence>
<evidence type="ECO:0000256" key="2">
    <source>
        <dbReference type="ARBA" id="ARBA00003109"/>
    </source>
</evidence>
<dbReference type="GO" id="GO:0005829">
    <property type="term" value="C:cytosol"/>
    <property type="evidence" value="ECO:0007669"/>
    <property type="project" value="TreeGrafter"/>
</dbReference>
<dbReference type="Gene3D" id="3.20.10.10">
    <property type="entry name" value="D-amino Acid Aminotransferase, subunit A, domain 2"/>
    <property type="match status" value="1"/>
</dbReference>
<evidence type="ECO:0000256" key="10">
    <source>
        <dbReference type="ARBA" id="ARBA00023304"/>
    </source>
</evidence>
<dbReference type="Gene3D" id="3.30.470.10">
    <property type="match status" value="1"/>
</dbReference>
<name>A4TZK7_9PROT</name>
<accession>A4TZK7</accession>
<dbReference type="NCBIfam" id="NF005209">
    <property type="entry name" value="PRK06680.1"/>
    <property type="match status" value="1"/>
</dbReference>
<comment type="catalytic activity">
    <reaction evidence="13">
        <text>L-leucine + 2-oxoglutarate = 4-methyl-2-oxopentanoate + L-glutamate</text>
        <dbReference type="Rhea" id="RHEA:18321"/>
        <dbReference type="ChEBI" id="CHEBI:16810"/>
        <dbReference type="ChEBI" id="CHEBI:17865"/>
        <dbReference type="ChEBI" id="CHEBI:29985"/>
        <dbReference type="ChEBI" id="CHEBI:57427"/>
        <dbReference type="EC" id="2.6.1.42"/>
    </reaction>
</comment>
<evidence type="ECO:0000256" key="9">
    <source>
        <dbReference type="ARBA" id="ARBA00022898"/>
    </source>
</evidence>
<dbReference type="InterPro" id="IPR043132">
    <property type="entry name" value="BCAT-like_C"/>
</dbReference>
<dbReference type="FunFam" id="3.20.10.10:FF:000002">
    <property type="entry name" value="D-alanine aminotransferase"/>
    <property type="match status" value="1"/>
</dbReference>
<evidence type="ECO:0000256" key="15">
    <source>
        <dbReference type="RuleBase" id="RU004516"/>
    </source>
</evidence>
<evidence type="ECO:0000256" key="5">
    <source>
        <dbReference type="ARBA" id="ARBA00005072"/>
    </source>
</evidence>
<comment type="pathway">
    <text evidence="4">Amino-acid biosynthesis; L-valine biosynthesis; L-valine from pyruvate: step 4/4.</text>
</comment>
<dbReference type="EMBL" id="CU459003">
    <property type="protein sequence ID" value="CAM76064.1"/>
    <property type="molecule type" value="Genomic_DNA"/>
</dbReference>
<comment type="pathway">
    <text evidence="5">Amino-acid biosynthesis; L-leucine biosynthesis; L-leucine from 3-methyl-2-oxobutanoate: step 4/4.</text>
</comment>
<dbReference type="SUPFAM" id="SSF56752">
    <property type="entry name" value="D-aminoacid aminotransferase-like PLP-dependent enzymes"/>
    <property type="match status" value="1"/>
</dbReference>
<evidence type="ECO:0000313" key="16">
    <source>
        <dbReference type="EMBL" id="CAM76064.1"/>
    </source>
</evidence>
<evidence type="ECO:0000256" key="4">
    <source>
        <dbReference type="ARBA" id="ARBA00004931"/>
    </source>
</evidence>
<dbReference type="CDD" id="cd01558">
    <property type="entry name" value="D-AAT_like"/>
    <property type="match status" value="1"/>
</dbReference>
<keyword evidence="16" id="KW-0808">Transferase</keyword>
<comment type="similarity">
    <text evidence="6 14">Belongs to the class-IV pyridoxal-phosphate-dependent aminotransferase family.</text>
</comment>
<keyword evidence="9 15" id="KW-0663">Pyridoxal phosphate</keyword>
<dbReference type="AlphaFoldDB" id="A4TZK7"/>